<dbReference type="Gene3D" id="1.10.10.10">
    <property type="entry name" value="Winged helix-like DNA-binding domain superfamily/Winged helix DNA-binding domain"/>
    <property type="match status" value="1"/>
</dbReference>
<name>A0ABU1GWQ9_9GAMM</name>
<evidence type="ECO:0000256" key="3">
    <source>
        <dbReference type="ARBA" id="ARBA00023125"/>
    </source>
</evidence>
<keyword evidence="4" id="KW-0804">Transcription</keyword>
<dbReference type="InterPro" id="IPR036388">
    <property type="entry name" value="WH-like_DNA-bd_sf"/>
</dbReference>
<dbReference type="SUPFAM" id="SSF53850">
    <property type="entry name" value="Periplasmic binding protein-like II"/>
    <property type="match status" value="1"/>
</dbReference>
<gene>
    <name evidence="6" type="ORF">QC825_07865</name>
</gene>
<keyword evidence="2" id="KW-0805">Transcription regulation</keyword>
<dbReference type="Pfam" id="PF03466">
    <property type="entry name" value="LysR_substrate"/>
    <property type="match status" value="1"/>
</dbReference>
<dbReference type="PROSITE" id="PS50931">
    <property type="entry name" value="HTH_LYSR"/>
    <property type="match status" value="1"/>
</dbReference>
<dbReference type="NCBIfam" id="NF008095">
    <property type="entry name" value="PRK10837.1"/>
    <property type="match status" value="1"/>
</dbReference>
<dbReference type="Pfam" id="PF00126">
    <property type="entry name" value="HTH_1"/>
    <property type="match status" value="1"/>
</dbReference>
<feature type="domain" description="HTH lysR-type" evidence="5">
    <location>
        <begin position="5"/>
        <end position="62"/>
    </location>
</feature>
<dbReference type="EMBL" id="JARWAO010000003">
    <property type="protein sequence ID" value="MDR5895982.1"/>
    <property type="molecule type" value="Genomic_DNA"/>
</dbReference>
<dbReference type="InterPro" id="IPR000847">
    <property type="entry name" value="LysR_HTH_N"/>
</dbReference>
<evidence type="ECO:0000259" key="5">
    <source>
        <dbReference type="PROSITE" id="PS50931"/>
    </source>
</evidence>
<evidence type="ECO:0000313" key="6">
    <source>
        <dbReference type="EMBL" id="MDR5895982.1"/>
    </source>
</evidence>
<organism evidence="6 7">
    <name type="scientific">Larsenimonas suaedae</name>
    <dbReference type="NCBI Taxonomy" id="1851019"/>
    <lineage>
        <taxon>Bacteria</taxon>
        <taxon>Pseudomonadati</taxon>
        <taxon>Pseudomonadota</taxon>
        <taxon>Gammaproteobacteria</taxon>
        <taxon>Oceanospirillales</taxon>
        <taxon>Halomonadaceae</taxon>
        <taxon>Larsenimonas</taxon>
    </lineage>
</organism>
<dbReference type="CDD" id="cd08420">
    <property type="entry name" value="PBP2_CysL_like"/>
    <property type="match status" value="1"/>
</dbReference>
<protein>
    <submittedName>
        <fullName evidence="6">LysR family transcriptional regulator</fullName>
    </submittedName>
</protein>
<dbReference type="PANTHER" id="PTHR30126:SF94">
    <property type="entry name" value="LYSR FAMILY TRANSCRIPTIONAL REGULATOR"/>
    <property type="match status" value="1"/>
</dbReference>
<keyword evidence="3" id="KW-0238">DNA-binding</keyword>
<dbReference type="PANTHER" id="PTHR30126">
    <property type="entry name" value="HTH-TYPE TRANSCRIPTIONAL REGULATOR"/>
    <property type="match status" value="1"/>
</dbReference>
<keyword evidence="7" id="KW-1185">Reference proteome</keyword>
<evidence type="ECO:0000256" key="1">
    <source>
        <dbReference type="ARBA" id="ARBA00009437"/>
    </source>
</evidence>
<dbReference type="InterPro" id="IPR005119">
    <property type="entry name" value="LysR_subst-bd"/>
</dbReference>
<dbReference type="RefSeq" id="WP_251589917.1">
    <property type="nucleotide sequence ID" value="NZ_JAMLJI010000001.1"/>
</dbReference>
<comment type="caution">
    <text evidence="6">The sequence shown here is derived from an EMBL/GenBank/DDBJ whole genome shotgun (WGS) entry which is preliminary data.</text>
</comment>
<evidence type="ECO:0000256" key="2">
    <source>
        <dbReference type="ARBA" id="ARBA00023015"/>
    </source>
</evidence>
<evidence type="ECO:0000256" key="4">
    <source>
        <dbReference type="ARBA" id="ARBA00023163"/>
    </source>
</evidence>
<sequence length="303" mass="33638">MTSRITLRQLSVFVAVARSGSVSAAARKLGLSQSATSQALTEFERQLGVSVAERLGRRLELNAVGQRLLARAERLLDEVDQFESEAQEPDGPLSGELRLSASATVGSYLMPRIIGEFTARYPDVRLDLKLRNTFDVIESVRKFEADLGLIEGICNQRELISVPWQEDRLVIVAAPTHPLAAQVTVTEQELARADWVLREEGSGTRAVFEAAIHERLERLNIRLELGQHEAIKQAVRAGLGLGCLSELAVEEELASGSLVELSLEGLSLKRHFYMVWHASRYRSPVWQAFKVHLDDMTRAARSA</sequence>
<dbReference type="Proteomes" id="UP001269375">
    <property type="component" value="Unassembled WGS sequence"/>
</dbReference>
<reference evidence="6 7" key="1">
    <citation type="submission" date="2023-04" db="EMBL/GenBank/DDBJ databases">
        <title>A long-awaited taxogenomic arrangement of the family Halomonadaceae.</title>
        <authorList>
            <person name="De La Haba R."/>
            <person name="Chuvochina M."/>
            <person name="Wittouck S."/>
            <person name="Arahal D.R."/>
            <person name="Sanchez-Porro C."/>
            <person name="Hugenholtz P."/>
            <person name="Ventosa A."/>
        </authorList>
    </citation>
    <scope>NUCLEOTIDE SEQUENCE [LARGE SCALE GENOMIC DNA]</scope>
    <source>
        <strain evidence="6 7">DSM 22428</strain>
    </source>
</reference>
<comment type="similarity">
    <text evidence="1">Belongs to the LysR transcriptional regulatory family.</text>
</comment>
<dbReference type="Gene3D" id="3.40.190.10">
    <property type="entry name" value="Periplasmic binding protein-like II"/>
    <property type="match status" value="2"/>
</dbReference>
<dbReference type="InterPro" id="IPR036390">
    <property type="entry name" value="WH_DNA-bd_sf"/>
</dbReference>
<accession>A0ABU1GWQ9</accession>
<dbReference type="SUPFAM" id="SSF46785">
    <property type="entry name" value="Winged helix' DNA-binding domain"/>
    <property type="match status" value="1"/>
</dbReference>
<proteinExistence type="inferred from homology"/>
<evidence type="ECO:0000313" key="7">
    <source>
        <dbReference type="Proteomes" id="UP001269375"/>
    </source>
</evidence>